<dbReference type="PIRSF" id="PIRSF019345">
    <property type="entry name" value="ScpB"/>
    <property type="match status" value="1"/>
</dbReference>
<keyword evidence="6" id="KW-1185">Reference proteome</keyword>
<protein>
    <submittedName>
        <fullName evidence="5">Segregation and condensation protein B</fullName>
    </submittedName>
</protein>
<dbReference type="GO" id="GO:0051301">
    <property type="term" value="P:cell division"/>
    <property type="evidence" value="ECO:0007669"/>
    <property type="project" value="UniProtKB-KW"/>
</dbReference>
<reference evidence="5 6" key="1">
    <citation type="journal article" date="2014" name="PLoS ONE">
        <title>The first complete genome sequence of the class fimbriimonadia in the phylum armatimonadetes.</title>
        <authorList>
            <person name="Hu Z.Y."/>
            <person name="Wang Y.Z."/>
            <person name="Im W.T."/>
            <person name="Wang S.Y."/>
            <person name="Zhao G.P."/>
            <person name="Zheng H.J."/>
            <person name="Quan Z.X."/>
        </authorList>
    </citation>
    <scope>NUCLEOTIDE SEQUENCE [LARGE SCALE GENOMIC DNA]</scope>
    <source>
        <strain evidence="5">Gsoil 348</strain>
    </source>
</reference>
<dbReference type="Proteomes" id="UP000027982">
    <property type="component" value="Chromosome"/>
</dbReference>
<dbReference type="AlphaFoldDB" id="A0A068NW09"/>
<gene>
    <name evidence="5" type="ORF">OP10G_3597</name>
</gene>
<dbReference type="SUPFAM" id="SSF46785">
    <property type="entry name" value="Winged helix' DNA-binding domain"/>
    <property type="match status" value="2"/>
</dbReference>
<dbReference type="eggNOG" id="COG1386">
    <property type="taxonomic scope" value="Bacteria"/>
</dbReference>
<evidence type="ECO:0000313" key="6">
    <source>
        <dbReference type="Proteomes" id="UP000027982"/>
    </source>
</evidence>
<dbReference type="GO" id="GO:0051304">
    <property type="term" value="P:chromosome separation"/>
    <property type="evidence" value="ECO:0007669"/>
    <property type="project" value="InterPro"/>
</dbReference>
<accession>A0A068NW09</accession>
<name>A0A068NW09_FIMGI</name>
<dbReference type="PANTHER" id="PTHR34298:SF2">
    <property type="entry name" value="SEGREGATION AND CONDENSATION PROTEIN B"/>
    <property type="match status" value="1"/>
</dbReference>
<dbReference type="Gene3D" id="1.10.10.10">
    <property type="entry name" value="Winged helix-like DNA-binding domain superfamily/Winged helix DNA-binding domain"/>
    <property type="match status" value="2"/>
</dbReference>
<dbReference type="HOGENOM" id="CLU_045647_5_3_0"/>
<keyword evidence="1" id="KW-0963">Cytoplasm</keyword>
<dbReference type="NCBIfam" id="TIGR00281">
    <property type="entry name" value="SMC-Scp complex subunit ScpB"/>
    <property type="match status" value="1"/>
</dbReference>
<dbReference type="InterPro" id="IPR005234">
    <property type="entry name" value="ScpB_csome_segregation"/>
</dbReference>
<sequence length="177" mass="19464">MDPVDQILALLFVADAPASLASLAAPLGYTEGQVEQALELLDKRLKKSGPLQLVTLAGGYQISTKPAYAEIVSAFLKPQRQRLSRSLMEVLAIIAYKQPMTMAEIDAVRGVQSDYSVKALLERRLVQETGRRATPGRPVLYGTSAQFLHQFNMSDLSQLPPLESEPRALEARVDELE</sequence>
<dbReference type="PANTHER" id="PTHR34298">
    <property type="entry name" value="SEGREGATION AND CONDENSATION PROTEIN B"/>
    <property type="match status" value="1"/>
</dbReference>
<dbReference type="Pfam" id="PF04079">
    <property type="entry name" value="SMC_ScpB"/>
    <property type="match status" value="1"/>
</dbReference>
<dbReference type="InterPro" id="IPR036390">
    <property type="entry name" value="WH_DNA-bd_sf"/>
</dbReference>
<dbReference type="RefSeq" id="WP_025229109.1">
    <property type="nucleotide sequence ID" value="NZ_CP007139.1"/>
</dbReference>
<dbReference type="OrthoDB" id="9806226at2"/>
<evidence type="ECO:0000256" key="3">
    <source>
        <dbReference type="ARBA" id="ARBA00022829"/>
    </source>
</evidence>
<evidence type="ECO:0000256" key="1">
    <source>
        <dbReference type="ARBA" id="ARBA00022490"/>
    </source>
</evidence>
<organism evidence="5 6">
    <name type="scientific">Fimbriimonas ginsengisoli Gsoil 348</name>
    <dbReference type="NCBI Taxonomy" id="661478"/>
    <lineage>
        <taxon>Bacteria</taxon>
        <taxon>Bacillati</taxon>
        <taxon>Armatimonadota</taxon>
        <taxon>Fimbriimonadia</taxon>
        <taxon>Fimbriimonadales</taxon>
        <taxon>Fimbriimonadaceae</taxon>
        <taxon>Fimbriimonas</taxon>
    </lineage>
</organism>
<keyword evidence="3" id="KW-0159">Chromosome partition</keyword>
<evidence type="ECO:0000256" key="4">
    <source>
        <dbReference type="ARBA" id="ARBA00023306"/>
    </source>
</evidence>
<dbReference type="STRING" id="661478.OP10G_3597"/>
<evidence type="ECO:0000256" key="2">
    <source>
        <dbReference type="ARBA" id="ARBA00022618"/>
    </source>
</evidence>
<dbReference type="InterPro" id="IPR036388">
    <property type="entry name" value="WH-like_DNA-bd_sf"/>
</dbReference>
<dbReference type="KEGG" id="fgi:OP10G_3597"/>
<proteinExistence type="predicted"/>
<keyword evidence="2" id="KW-0132">Cell division</keyword>
<dbReference type="EMBL" id="CP007139">
    <property type="protein sequence ID" value="AIE86965.1"/>
    <property type="molecule type" value="Genomic_DNA"/>
</dbReference>
<evidence type="ECO:0000313" key="5">
    <source>
        <dbReference type="EMBL" id="AIE86965.1"/>
    </source>
</evidence>
<keyword evidence="4" id="KW-0131">Cell cycle</keyword>